<evidence type="ECO:0000313" key="2">
    <source>
        <dbReference type="EMBL" id="TYL35869.1"/>
    </source>
</evidence>
<protein>
    <submittedName>
        <fullName evidence="2">Uncharacterized protein</fullName>
    </submittedName>
</protein>
<evidence type="ECO:0000256" key="1">
    <source>
        <dbReference type="SAM" id="Phobius"/>
    </source>
</evidence>
<reference evidence="2" key="1">
    <citation type="submission" date="2017-11" db="EMBL/GenBank/DDBJ databases">
        <authorList>
            <person name="Kajale S.C."/>
            <person name="Sharma A."/>
        </authorList>
    </citation>
    <scope>NUCLEOTIDE SEQUENCE</scope>
    <source>
        <strain evidence="2">LS1_42</strain>
    </source>
</reference>
<gene>
    <name evidence="2" type="ORF">CV102_25520</name>
</gene>
<keyword evidence="1" id="KW-1133">Transmembrane helix</keyword>
<name>A0A8J8PZB0_9EURY</name>
<dbReference type="RefSeq" id="WP_148860780.1">
    <property type="nucleotide sequence ID" value="NZ_PHNJ01000029.1"/>
</dbReference>
<feature type="transmembrane region" description="Helical" evidence="1">
    <location>
        <begin position="38"/>
        <end position="56"/>
    </location>
</feature>
<dbReference type="OrthoDB" id="247873at2157"/>
<comment type="caution">
    <text evidence="2">The sequence shown here is derived from an EMBL/GenBank/DDBJ whole genome shotgun (WGS) entry which is preliminary data.</text>
</comment>
<keyword evidence="1" id="KW-0472">Membrane</keyword>
<keyword evidence="3" id="KW-1185">Reference proteome</keyword>
<dbReference type="EMBL" id="PHNJ01000029">
    <property type="protein sequence ID" value="TYL35869.1"/>
    <property type="molecule type" value="Genomic_DNA"/>
</dbReference>
<organism evidence="2 3">
    <name type="scientific">Natronococcus pandeyae</name>
    <dbReference type="NCBI Taxonomy" id="2055836"/>
    <lineage>
        <taxon>Archaea</taxon>
        <taxon>Methanobacteriati</taxon>
        <taxon>Methanobacteriota</taxon>
        <taxon>Stenosarchaea group</taxon>
        <taxon>Halobacteria</taxon>
        <taxon>Halobacteriales</taxon>
        <taxon>Natrialbaceae</taxon>
        <taxon>Natronococcus</taxon>
    </lineage>
</organism>
<sequence>MIDRLRRALTAPATIATYLLLVVPLALGWFKTSLLSPLALPGYLVYVIGTAIGNVFASRLSFWVYWIPFLAGCYGIAVTVGYGYELLREQFQTDSNDDPRR</sequence>
<dbReference type="Proteomes" id="UP000766904">
    <property type="component" value="Unassembled WGS sequence"/>
</dbReference>
<dbReference type="AlphaFoldDB" id="A0A8J8PZB0"/>
<evidence type="ECO:0000313" key="3">
    <source>
        <dbReference type="Proteomes" id="UP000766904"/>
    </source>
</evidence>
<accession>A0A8J8PZB0</accession>
<proteinExistence type="predicted"/>
<keyword evidence="1" id="KW-0812">Transmembrane</keyword>
<feature type="transmembrane region" description="Helical" evidence="1">
    <location>
        <begin position="63"/>
        <end position="84"/>
    </location>
</feature>